<dbReference type="AlphaFoldDB" id="A0A0M9A672"/>
<evidence type="ECO:0000313" key="2">
    <source>
        <dbReference type="EMBL" id="KOX78060.1"/>
    </source>
</evidence>
<protein>
    <submittedName>
        <fullName evidence="2">Uncharacterized protein</fullName>
    </submittedName>
</protein>
<name>A0A0M9A672_9HYME</name>
<feature type="compositionally biased region" description="Basic and acidic residues" evidence="1">
    <location>
        <begin position="13"/>
        <end position="38"/>
    </location>
</feature>
<feature type="compositionally biased region" description="Basic and acidic residues" evidence="1">
    <location>
        <begin position="63"/>
        <end position="81"/>
    </location>
</feature>
<reference evidence="2 3" key="1">
    <citation type="submission" date="2015-07" db="EMBL/GenBank/DDBJ databases">
        <title>The genome of Melipona quadrifasciata.</title>
        <authorList>
            <person name="Pan H."/>
            <person name="Kapheim K."/>
        </authorList>
    </citation>
    <scope>NUCLEOTIDE SEQUENCE [LARGE SCALE GENOMIC DNA]</scope>
    <source>
        <strain evidence="2">0111107301</strain>
        <tissue evidence="2">Whole body</tissue>
    </source>
</reference>
<evidence type="ECO:0000313" key="3">
    <source>
        <dbReference type="Proteomes" id="UP000053105"/>
    </source>
</evidence>
<dbReference type="Proteomes" id="UP000053105">
    <property type="component" value="Unassembled WGS sequence"/>
</dbReference>
<keyword evidence="3" id="KW-1185">Reference proteome</keyword>
<gene>
    <name evidence="2" type="ORF">WN51_05948</name>
</gene>
<accession>A0A0M9A672</accession>
<proteinExistence type="predicted"/>
<evidence type="ECO:0000256" key="1">
    <source>
        <dbReference type="SAM" id="MobiDB-lite"/>
    </source>
</evidence>
<organism evidence="2 3">
    <name type="scientific">Melipona quadrifasciata</name>
    <dbReference type="NCBI Taxonomy" id="166423"/>
    <lineage>
        <taxon>Eukaryota</taxon>
        <taxon>Metazoa</taxon>
        <taxon>Ecdysozoa</taxon>
        <taxon>Arthropoda</taxon>
        <taxon>Hexapoda</taxon>
        <taxon>Insecta</taxon>
        <taxon>Pterygota</taxon>
        <taxon>Neoptera</taxon>
        <taxon>Endopterygota</taxon>
        <taxon>Hymenoptera</taxon>
        <taxon>Apocrita</taxon>
        <taxon>Aculeata</taxon>
        <taxon>Apoidea</taxon>
        <taxon>Anthophila</taxon>
        <taxon>Apidae</taxon>
        <taxon>Melipona</taxon>
    </lineage>
</organism>
<feature type="region of interest" description="Disordered" evidence="1">
    <location>
        <begin position="1"/>
        <end position="99"/>
    </location>
</feature>
<sequence>MAETVQLLGKQRRLNETSEEKKLEETKLWSETKKRGDDDPVSNPGWHGSSPSFCQVAAASGGRSEKMGRNAQAGEKRERASPRGPGGRRGGEKKHEEECFSHDYTHYQRMQLVNETSVSMVEWAGTVESPSSHPELVGALEKGAEVERSPGVSLRETDSSWHNECLTTGIQ</sequence>
<dbReference type="EMBL" id="KQ435727">
    <property type="protein sequence ID" value="KOX78060.1"/>
    <property type="molecule type" value="Genomic_DNA"/>
</dbReference>
<feature type="compositionally biased region" description="Basic and acidic residues" evidence="1">
    <location>
        <begin position="89"/>
        <end position="99"/>
    </location>
</feature>